<dbReference type="AlphaFoldDB" id="A0A7J8P4F8"/>
<reference evidence="1 2" key="1">
    <citation type="journal article" date="2019" name="Genome Biol. Evol.">
        <title>Insights into the evolution of the New World diploid cottons (Gossypium, subgenus Houzingenia) based on genome sequencing.</title>
        <authorList>
            <person name="Grover C.E."/>
            <person name="Arick M.A. 2nd"/>
            <person name="Thrash A."/>
            <person name="Conover J.L."/>
            <person name="Sanders W.S."/>
            <person name="Peterson D.G."/>
            <person name="Frelichowski J.E."/>
            <person name="Scheffler J.A."/>
            <person name="Scheffler B.E."/>
            <person name="Wendel J.F."/>
        </authorList>
    </citation>
    <scope>NUCLEOTIDE SEQUENCE [LARGE SCALE GENOMIC DNA]</scope>
    <source>
        <strain evidence="1">8</strain>
        <tissue evidence="1">Leaf</tissue>
    </source>
</reference>
<proteinExistence type="predicted"/>
<evidence type="ECO:0000313" key="1">
    <source>
        <dbReference type="EMBL" id="MBA0584093.1"/>
    </source>
</evidence>
<dbReference type="Proteomes" id="UP000593578">
    <property type="component" value="Unassembled WGS sequence"/>
</dbReference>
<sequence>MRKIRGFKIGKRLVRISRWFIRKARHPRGPGWVTFLLVKTQSTRSLRKFRKDTWPSISAKKTAITIEFWCRLFILTTLCLASC</sequence>
<dbReference type="EMBL" id="JABEZZ010000004">
    <property type="protein sequence ID" value="MBA0584093.1"/>
    <property type="molecule type" value="Genomic_DNA"/>
</dbReference>
<name>A0A7J8P4F8_GOSRA</name>
<protein>
    <submittedName>
        <fullName evidence="1">Uncharacterized protein</fullName>
    </submittedName>
</protein>
<gene>
    <name evidence="1" type="ORF">Gorai_014922</name>
</gene>
<organism evidence="1 2">
    <name type="scientific">Gossypium raimondii</name>
    <name type="common">Peruvian cotton</name>
    <name type="synonym">Gossypium klotzschianum subsp. raimondii</name>
    <dbReference type="NCBI Taxonomy" id="29730"/>
    <lineage>
        <taxon>Eukaryota</taxon>
        <taxon>Viridiplantae</taxon>
        <taxon>Streptophyta</taxon>
        <taxon>Embryophyta</taxon>
        <taxon>Tracheophyta</taxon>
        <taxon>Spermatophyta</taxon>
        <taxon>Magnoliopsida</taxon>
        <taxon>eudicotyledons</taxon>
        <taxon>Gunneridae</taxon>
        <taxon>Pentapetalae</taxon>
        <taxon>rosids</taxon>
        <taxon>malvids</taxon>
        <taxon>Malvales</taxon>
        <taxon>Malvaceae</taxon>
        <taxon>Malvoideae</taxon>
        <taxon>Gossypium</taxon>
    </lineage>
</organism>
<comment type="caution">
    <text evidence="1">The sequence shown here is derived from an EMBL/GenBank/DDBJ whole genome shotgun (WGS) entry which is preliminary data.</text>
</comment>
<evidence type="ECO:0000313" key="2">
    <source>
        <dbReference type="Proteomes" id="UP000593578"/>
    </source>
</evidence>
<accession>A0A7J8P4F8</accession>